<gene>
    <name evidence="1" type="ORF">TIFTF001_013927</name>
</gene>
<accession>A0AA88D555</accession>
<evidence type="ECO:0000313" key="2">
    <source>
        <dbReference type="Proteomes" id="UP001187192"/>
    </source>
</evidence>
<organism evidence="1 2">
    <name type="scientific">Ficus carica</name>
    <name type="common">Common fig</name>
    <dbReference type="NCBI Taxonomy" id="3494"/>
    <lineage>
        <taxon>Eukaryota</taxon>
        <taxon>Viridiplantae</taxon>
        <taxon>Streptophyta</taxon>
        <taxon>Embryophyta</taxon>
        <taxon>Tracheophyta</taxon>
        <taxon>Spermatophyta</taxon>
        <taxon>Magnoliopsida</taxon>
        <taxon>eudicotyledons</taxon>
        <taxon>Gunneridae</taxon>
        <taxon>Pentapetalae</taxon>
        <taxon>rosids</taxon>
        <taxon>fabids</taxon>
        <taxon>Rosales</taxon>
        <taxon>Moraceae</taxon>
        <taxon>Ficeae</taxon>
        <taxon>Ficus</taxon>
    </lineage>
</organism>
<protein>
    <submittedName>
        <fullName evidence="1">Uncharacterized protein</fullName>
    </submittedName>
</protein>
<dbReference type="EMBL" id="BTGU01000019">
    <property type="protein sequence ID" value="GMN44740.1"/>
    <property type="molecule type" value="Genomic_DNA"/>
</dbReference>
<keyword evidence="2" id="KW-1185">Reference proteome</keyword>
<sequence length="162" mass="18326">MRVCFKFQEGVQDWVSRLRSWSNFGVEVRYRDGSQDRGRDRGWTSGSMSGVGVKIRVAFQDRHRGHISRQGSWLGFGTRIRIRMQLRSGSCFRMRVEVIFWDGGLVPMSRSSFSIRVRGSGSGFGIGIRDGSRVSEWESGSGFKSRLKLRVGNEDKGQVLGV</sequence>
<name>A0AA88D555_FICCA</name>
<comment type="caution">
    <text evidence="1">The sequence shown here is derived from an EMBL/GenBank/DDBJ whole genome shotgun (WGS) entry which is preliminary data.</text>
</comment>
<proteinExistence type="predicted"/>
<reference evidence="1" key="1">
    <citation type="submission" date="2023-07" db="EMBL/GenBank/DDBJ databases">
        <title>draft genome sequence of fig (Ficus carica).</title>
        <authorList>
            <person name="Takahashi T."/>
            <person name="Nishimura K."/>
        </authorList>
    </citation>
    <scope>NUCLEOTIDE SEQUENCE</scope>
</reference>
<dbReference type="Proteomes" id="UP001187192">
    <property type="component" value="Unassembled WGS sequence"/>
</dbReference>
<dbReference type="AlphaFoldDB" id="A0AA88D555"/>
<evidence type="ECO:0000313" key="1">
    <source>
        <dbReference type="EMBL" id="GMN44740.1"/>
    </source>
</evidence>